<reference evidence="3" key="1">
    <citation type="submission" date="2019-12" db="EMBL/GenBank/DDBJ databases">
        <title>Clostridiaceae gen. nov. sp. nov., isolated from sediment in Xinjiang, China.</title>
        <authorList>
            <person name="Zhang R."/>
        </authorList>
    </citation>
    <scope>NUCLEOTIDE SEQUENCE</scope>
    <source>
        <strain evidence="3">D2Q-11</strain>
    </source>
</reference>
<dbReference type="GO" id="GO:0003723">
    <property type="term" value="F:RNA binding"/>
    <property type="evidence" value="ECO:0007669"/>
    <property type="project" value="UniProtKB-KW"/>
</dbReference>
<dbReference type="PANTHER" id="PTHR32432">
    <property type="entry name" value="CELL DIVISION PROTEIN FTSA-RELATED"/>
    <property type="match status" value="1"/>
</dbReference>
<keyword evidence="4" id="KW-1185">Reference proteome</keyword>
<dbReference type="Gene3D" id="3.30.420.40">
    <property type="match status" value="2"/>
</dbReference>
<dbReference type="GO" id="GO:0051301">
    <property type="term" value="P:cell division"/>
    <property type="evidence" value="ECO:0007669"/>
    <property type="project" value="InterPro"/>
</dbReference>
<dbReference type="AlphaFoldDB" id="A0A942V0G9"/>
<accession>A0A942V0G9</accession>
<dbReference type="InterPro" id="IPR050696">
    <property type="entry name" value="FtsA/MreB"/>
</dbReference>
<dbReference type="SUPFAM" id="SSF53067">
    <property type="entry name" value="Actin-like ATPase domain"/>
    <property type="match status" value="2"/>
</dbReference>
<dbReference type="PROSITE" id="PS50889">
    <property type="entry name" value="S4"/>
    <property type="match status" value="1"/>
</dbReference>
<comment type="caution">
    <text evidence="3">The sequence shown here is derived from an EMBL/GenBank/DDBJ whole genome shotgun (WGS) entry which is preliminary data.</text>
</comment>
<name>A0A942V0G9_9FIRM</name>
<protein>
    <submittedName>
        <fullName evidence="3">Pilus assembly protein PilM</fullName>
    </submittedName>
</protein>
<evidence type="ECO:0000313" key="4">
    <source>
        <dbReference type="Proteomes" id="UP000724672"/>
    </source>
</evidence>
<evidence type="ECO:0000259" key="2">
    <source>
        <dbReference type="SMART" id="SM00842"/>
    </source>
</evidence>
<dbReference type="EMBL" id="WSFT01000021">
    <property type="protein sequence ID" value="MBS4537797.1"/>
    <property type="molecule type" value="Genomic_DNA"/>
</dbReference>
<keyword evidence="1" id="KW-0694">RNA-binding</keyword>
<feature type="domain" description="SHS2" evidence="2">
    <location>
        <begin position="15"/>
        <end position="212"/>
    </location>
</feature>
<dbReference type="Pfam" id="PF14450">
    <property type="entry name" value="FtsA"/>
    <property type="match status" value="1"/>
</dbReference>
<evidence type="ECO:0000313" key="3">
    <source>
        <dbReference type="EMBL" id="MBS4537797.1"/>
    </source>
</evidence>
<dbReference type="PANTHER" id="PTHR32432:SF3">
    <property type="entry name" value="ETHANOLAMINE UTILIZATION PROTEIN EUTJ"/>
    <property type="match status" value="1"/>
</dbReference>
<evidence type="ECO:0000256" key="1">
    <source>
        <dbReference type="PROSITE-ProRule" id="PRU00182"/>
    </source>
</evidence>
<organism evidence="3 4">
    <name type="scientific">Anaeromonas frigoriresistens</name>
    <dbReference type="NCBI Taxonomy" id="2683708"/>
    <lineage>
        <taxon>Bacteria</taxon>
        <taxon>Bacillati</taxon>
        <taxon>Bacillota</taxon>
        <taxon>Tissierellia</taxon>
        <taxon>Tissierellales</taxon>
        <taxon>Thermohalobacteraceae</taxon>
        <taxon>Anaeromonas</taxon>
    </lineage>
</organism>
<dbReference type="Proteomes" id="UP000724672">
    <property type="component" value="Unassembled WGS sequence"/>
</dbReference>
<dbReference type="InterPro" id="IPR003494">
    <property type="entry name" value="SHS2_FtsA"/>
</dbReference>
<dbReference type="InterPro" id="IPR043129">
    <property type="entry name" value="ATPase_NBD"/>
</dbReference>
<dbReference type="SMART" id="SM00842">
    <property type="entry name" value="FtsA"/>
    <property type="match status" value="1"/>
</dbReference>
<proteinExistence type="predicted"/>
<sequence length="657" mass="73661">MMDKITSYNELDDLIFSLDIGTRTVIGIVGKYDGEHLIILDSEIKEHSKRNMYDGQIHDINGVVEIVNGIKSTLEKRLDIKLEKVGIAAAGRALKTHKVRLERNSDISREIDKRIMESLEMEAIQKAQKMIDTNEEKNKTSYYCVGYSVMNYLLDGNYIDNLEGHKGHQIGVEAIATFLPHVVVDSLYTVMDRVGLEVINMTLEPIAAINVAIKKSLRLLNLALVDIGAGTSDIAITKDGAIIAYGMAAVAGDEITEAIAKKYLLDFEVAEGVKTKLNSLEEQSFIDVIGMEHEIKSSQILNDIKDTIESLAKEITQAITQYNEKPPSAVFLIGGGSQIPMLDIYIADNLGIPKERVVVRDTSIIENVQGINEKLSGPNAITPIGIAMTAIDTKYKDFLELKINGQSINLLNSKTLKVSDALILIGYNPRKLIPKRGKAIQCFINGEIKTIPGELGDPAVIYINNKRSNLDSKLNNGDIINILDATEGKKTEPKLFDIVDKSEYVYLEGVKEYLIKDIYINGNKLDGNIKIKENDRIDINRLVAIDDIIKSYKNIVDIHDLKVNNKFVTKGYKLKHKDVIEINKKSSKNNISLIINDEEKNFSYDKKDFIFVDIFNYIDFDLSKPKGHLHLTLNGERADYHQRLTSGDVIEIYWKNN</sequence>
<gene>
    <name evidence="3" type="primary">pilM</name>
    <name evidence="3" type="ORF">GOQ27_04950</name>
</gene>
<dbReference type="CDD" id="cd24004">
    <property type="entry name" value="ASKHA_NBD_PilM-like"/>
    <property type="match status" value="1"/>
</dbReference>